<evidence type="ECO:0000256" key="1">
    <source>
        <dbReference type="ARBA" id="ARBA00004141"/>
    </source>
</evidence>
<keyword evidence="7" id="KW-0472">Membrane</keyword>
<comment type="subcellular location">
    <subcellularLocation>
        <location evidence="1">Membrane</location>
        <topology evidence="1">Multi-pass membrane protein</topology>
    </subcellularLocation>
</comment>
<evidence type="ECO:0000256" key="2">
    <source>
        <dbReference type="ARBA" id="ARBA00022494"/>
    </source>
</evidence>
<keyword evidence="10" id="KW-1185">Reference proteome</keyword>
<proteinExistence type="predicted"/>
<dbReference type="Proteomes" id="UP000479710">
    <property type="component" value="Unassembled WGS sequence"/>
</dbReference>
<evidence type="ECO:0000313" key="10">
    <source>
        <dbReference type="Proteomes" id="UP000479710"/>
    </source>
</evidence>
<comment type="caution">
    <text evidence="9">The sequence shown here is derived from an EMBL/GenBank/DDBJ whole genome shotgun (WGS) entry which is preliminary data.</text>
</comment>
<keyword evidence="6" id="KW-0157">Chromophore</keyword>
<evidence type="ECO:0000256" key="5">
    <source>
        <dbReference type="ARBA" id="ARBA00022989"/>
    </source>
</evidence>
<protein>
    <submittedName>
        <fullName evidence="9">Uncharacterized protein</fullName>
    </submittedName>
</protein>
<keyword evidence="4" id="KW-0812">Transmembrane</keyword>
<dbReference type="GO" id="GO:0009523">
    <property type="term" value="C:photosystem II"/>
    <property type="evidence" value="ECO:0007669"/>
    <property type="project" value="UniProtKB-KW"/>
</dbReference>
<dbReference type="AlphaFoldDB" id="A0A6G1CGC2"/>
<keyword evidence="3" id="KW-0602">Photosynthesis</keyword>
<evidence type="ECO:0000256" key="8">
    <source>
        <dbReference type="ARBA" id="ARBA00023276"/>
    </source>
</evidence>
<dbReference type="EMBL" id="SPHZ02000009">
    <property type="protein sequence ID" value="KAF0899180.1"/>
    <property type="molecule type" value="Genomic_DNA"/>
</dbReference>
<accession>A0A6G1CGC2</accession>
<evidence type="ECO:0000256" key="3">
    <source>
        <dbReference type="ARBA" id="ARBA00022531"/>
    </source>
</evidence>
<keyword evidence="8" id="KW-0604">Photosystem II</keyword>
<sequence length="58" mass="6235">VACFGFGAFHVTGLYGPRIYVFDPYELTGKVQAVNPVWGAEGLDPFVSRGIASHHIAV</sequence>
<dbReference type="GO" id="GO:0016168">
    <property type="term" value="F:chlorophyll binding"/>
    <property type="evidence" value="ECO:0007669"/>
    <property type="project" value="UniProtKB-KW"/>
</dbReference>
<keyword evidence="5" id="KW-1133">Transmembrane helix</keyword>
<keyword evidence="2" id="KW-0148">Chlorophyll</keyword>
<evidence type="ECO:0000256" key="6">
    <source>
        <dbReference type="ARBA" id="ARBA00022991"/>
    </source>
</evidence>
<dbReference type="GO" id="GO:0009767">
    <property type="term" value="P:photosynthetic electron transport chain"/>
    <property type="evidence" value="ECO:0007669"/>
    <property type="project" value="InterPro"/>
</dbReference>
<evidence type="ECO:0000256" key="4">
    <source>
        <dbReference type="ARBA" id="ARBA00022692"/>
    </source>
</evidence>
<dbReference type="SUPFAM" id="SSF161077">
    <property type="entry name" value="Photosystem II antenna protein-like"/>
    <property type="match status" value="1"/>
</dbReference>
<evidence type="ECO:0000313" key="9">
    <source>
        <dbReference type="EMBL" id="KAF0899180.1"/>
    </source>
</evidence>
<feature type="non-terminal residue" evidence="9">
    <location>
        <position position="1"/>
    </location>
</feature>
<feature type="non-terminal residue" evidence="9">
    <location>
        <position position="58"/>
    </location>
</feature>
<dbReference type="GO" id="GO:0009536">
    <property type="term" value="C:plastid"/>
    <property type="evidence" value="ECO:0007669"/>
    <property type="project" value="UniProtKB-ARBA"/>
</dbReference>
<dbReference type="InterPro" id="IPR000932">
    <property type="entry name" value="PS_antenna-like"/>
</dbReference>
<organism evidence="9 10">
    <name type="scientific">Oryza meyeriana var. granulata</name>
    <dbReference type="NCBI Taxonomy" id="110450"/>
    <lineage>
        <taxon>Eukaryota</taxon>
        <taxon>Viridiplantae</taxon>
        <taxon>Streptophyta</taxon>
        <taxon>Embryophyta</taxon>
        <taxon>Tracheophyta</taxon>
        <taxon>Spermatophyta</taxon>
        <taxon>Magnoliopsida</taxon>
        <taxon>Liliopsida</taxon>
        <taxon>Poales</taxon>
        <taxon>Poaceae</taxon>
        <taxon>BOP clade</taxon>
        <taxon>Oryzoideae</taxon>
        <taxon>Oryzeae</taxon>
        <taxon>Oryzinae</taxon>
        <taxon>Oryza</taxon>
        <taxon>Oryza meyeriana</taxon>
    </lineage>
</organism>
<reference evidence="9 10" key="1">
    <citation type="submission" date="2019-11" db="EMBL/GenBank/DDBJ databases">
        <title>Whole genome sequence of Oryza granulata.</title>
        <authorList>
            <person name="Li W."/>
        </authorList>
    </citation>
    <scope>NUCLEOTIDE SEQUENCE [LARGE SCALE GENOMIC DNA]</scope>
    <source>
        <strain evidence="10">cv. Menghai</strain>
        <tissue evidence="9">Leaf</tissue>
    </source>
</reference>
<evidence type="ECO:0000256" key="7">
    <source>
        <dbReference type="ARBA" id="ARBA00023136"/>
    </source>
</evidence>
<gene>
    <name evidence="9" type="ORF">E2562_015545</name>
</gene>
<dbReference type="InterPro" id="IPR036001">
    <property type="entry name" value="PS_II_antenna-like_sf"/>
</dbReference>
<dbReference type="Pfam" id="PF00421">
    <property type="entry name" value="PSII"/>
    <property type="match status" value="1"/>
</dbReference>
<name>A0A6G1CGC2_9ORYZ</name>